<evidence type="ECO:0000313" key="11">
    <source>
        <dbReference type="Proteomes" id="UP001500791"/>
    </source>
</evidence>
<dbReference type="PANTHER" id="PTHR41523">
    <property type="entry name" value="TWO-COMPONENT SYSTEM SENSOR PROTEIN"/>
    <property type="match status" value="1"/>
</dbReference>
<accession>A0ABP3IB63</accession>
<feature type="transmembrane region" description="Helical" evidence="8">
    <location>
        <begin position="103"/>
        <end position="124"/>
    </location>
</feature>
<organism evidence="10 11">
    <name type="scientific">Brevundimonas terrae</name>
    <dbReference type="NCBI Taxonomy" id="363631"/>
    <lineage>
        <taxon>Bacteria</taxon>
        <taxon>Pseudomonadati</taxon>
        <taxon>Pseudomonadota</taxon>
        <taxon>Alphaproteobacteria</taxon>
        <taxon>Caulobacterales</taxon>
        <taxon>Caulobacteraceae</taxon>
        <taxon>Brevundimonas</taxon>
    </lineage>
</organism>
<dbReference type="InterPro" id="IPR036890">
    <property type="entry name" value="HATPase_C_sf"/>
</dbReference>
<keyword evidence="8" id="KW-0812">Transmembrane</keyword>
<keyword evidence="4" id="KW-0808">Transferase</keyword>
<evidence type="ECO:0000256" key="2">
    <source>
        <dbReference type="ARBA" id="ARBA00012438"/>
    </source>
</evidence>
<evidence type="ECO:0000256" key="8">
    <source>
        <dbReference type="PROSITE-ProRule" id="PRU00244"/>
    </source>
</evidence>
<dbReference type="InterPro" id="IPR011102">
    <property type="entry name" value="Sig_transdc_His_kinase_HWE"/>
</dbReference>
<keyword evidence="8" id="KW-1133">Transmembrane helix</keyword>
<proteinExistence type="predicted"/>
<keyword evidence="5" id="KW-0547">Nucleotide-binding</keyword>
<feature type="transmembrane region" description="Helical" evidence="8">
    <location>
        <begin position="40"/>
        <end position="63"/>
    </location>
</feature>
<feature type="transmembrane region" description="Helical" evidence="8">
    <location>
        <begin position="6"/>
        <end position="28"/>
    </location>
</feature>
<evidence type="ECO:0000259" key="9">
    <source>
        <dbReference type="PROSITE" id="PS50924"/>
    </source>
</evidence>
<evidence type="ECO:0000256" key="1">
    <source>
        <dbReference type="ARBA" id="ARBA00000085"/>
    </source>
</evidence>
<keyword evidence="8" id="KW-0472">Membrane</keyword>
<evidence type="ECO:0000256" key="7">
    <source>
        <dbReference type="ARBA" id="ARBA00022840"/>
    </source>
</evidence>
<dbReference type="SMART" id="SM00911">
    <property type="entry name" value="HWE_HK"/>
    <property type="match status" value="1"/>
</dbReference>
<keyword evidence="11" id="KW-1185">Reference proteome</keyword>
<feature type="transmembrane region" description="Helical" evidence="8">
    <location>
        <begin position="170"/>
        <end position="197"/>
    </location>
</feature>
<dbReference type="PROSITE" id="PS50924">
    <property type="entry name" value="MHYT"/>
    <property type="match status" value="1"/>
</dbReference>
<dbReference type="Proteomes" id="UP001500791">
    <property type="component" value="Unassembled WGS sequence"/>
</dbReference>
<dbReference type="Pfam" id="PF07536">
    <property type="entry name" value="HWE_HK"/>
    <property type="match status" value="1"/>
</dbReference>
<sequence>MGHSHDMVFIALSFGVAILASWTALGLLGRVRDNLELRRLTWLMATATAMGGGIWSMHFIAMLGFIPEQSISYDIPLTILSFLLAVGGTAVAFWMAARPQRPVWQLVVSGIAMGLAIASMHYVGMAAIRTNAVLEYRPVFVIAALFVAMLASFSAMLLANKDLSNRQKAVAALSLAVAVSAMHYTAMAGVTVIATGITPHTGGSASSLALAVTTALLTTILLIASGISAYLDRHMKVLSVLDAGDIGYWEVRLPSRQVWLSPHARKLLTQLDKDDGSTGTTDHSSALVDAAIAMAKNAIRNPQKKLSKEIELQVGDRWVAVRGRMLQIRRQHHIKLAGIMIDITQAHTVRTALEVSDARQKLLLNELNHRLKNNFASIQSIAALTARGSPDLETFIGTFQSRLMALSNTQTLLTNTGWESADIAAIFEQELHPYTQQAVIEGPSVLLEPKRALSMGLIAHELTTNAAKHGALSRDKGTIHVRWTLPDRHGRVSLEWRETGGPEITQSPSRKGFGSRLIRNSIEGPLRGTAQSEYRPTGLKVTLNFTTLDEPGVHKNIPRIKIINPV</sequence>
<dbReference type="InterPro" id="IPR005330">
    <property type="entry name" value="MHYT_dom"/>
</dbReference>
<evidence type="ECO:0000256" key="4">
    <source>
        <dbReference type="ARBA" id="ARBA00022679"/>
    </source>
</evidence>
<keyword evidence="6" id="KW-0418">Kinase</keyword>
<dbReference type="EMBL" id="BAAAEJ010000008">
    <property type="protein sequence ID" value="GAA0396461.1"/>
    <property type="molecule type" value="Genomic_DNA"/>
</dbReference>
<comment type="caution">
    <text evidence="10">The sequence shown here is derived from an EMBL/GenBank/DDBJ whole genome shotgun (WGS) entry which is preliminary data.</text>
</comment>
<dbReference type="PANTHER" id="PTHR41523:SF8">
    <property type="entry name" value="ETHYLENE RESPONSE SENSOR PROTEIN"/>
    <property type="match status" value="1"/>
</dbReference>
<evidence type="ECO:0000256" key="5">
    <source>
        <dbReference type="ARBA" id="ARBA00022741"/>
    </source>
</evidence>
<feature type="transmembrane region" description="Helical" evidence="8">
    <location>
        <begin position="209"/>
        <end position="231"/>
    </location>
</feature>
<keyword evidence="7" id="KW-0067">ATP-binding</keyword>
<dbReference type="Pfam" id="PF03707">
    <property type="entry name" value="MHYT"/>
    <property type="match status" value="2"/>
</dbReference>
<evidence type="ECO:0000256" key="3">
    <source>
        <dbReference type="ARBA" id="ARBA00022553"/>
    </source>
</evidence>
<evidence type="ECO:0000256" key="6">
    <source>
        <dbReference type="ARBA" id="ARBA00022777"/>
    </source>
</evidence>
<gene>
    <name evidence="10" type="ORF">GCM10009093_23870</name>
</gene>
<feature type="transmembrane region" description="Helical" evidence="8">
    <location>
        <begin position="136"/>
        <end position="158"/>
    </location>
</feature>
<reference evidence="11" key="1">
    <citation type="journal article" date="2019" name="Int. J. Syst. Evol. Microbiol.">
        <title>The Global Catalogue of Microorganisms (GCM) 10K type strain sequencing project: providing services to taxonomists for standard genome sequencing and annotation.</title>
        <authorList>
            <consortium name="The Broad Institute Genomics Platform"/>
            <consortium name="The Broad Institute Genome Sequencing Center for Infectious Disease"/>
            <person name="Wu L."/>
            <person name="Ma J."/>
        </authorList>
    </citation>
    <scope>NUCLEOTIDE SEQUENCE [LARGE SCALE GENOMIC DNA]</scope>
    <source>
        <strain evidence="11">JCM 13476</strain>
    </source>
</reference>
<dbReference type="EC" id="2.7.13.3" evidence="2"/>
<evidence type="ECO:0000313" key="10">
    <source>
        <dbReference type="EMBL" id="GAA0396461.1"/>
    </source>
</evidence>
<dbReference type="Gene3D" id="3.30.565.10">
    <property type="entry name" value="Histidine kinase-like ATPase, C-terminal domain"/>
    <property type="match status" value="1"/>
</dbReference>
<keyword evidence="3" id="KW-0597">Phosphoprotein</keyword>
<comment type="catalytic activity">
    <reaction evidence="1">
        <text>ATP + protein L-histidine = ADP + protein N-phospho-L-histidine.</text>
        <dbReference type="EC" id="2.7.13.3"/>
    </reaction>
</comment>
<dbReference type="RefSeq" id="WP_167177923.1">
    <property type="nucleotide sequence ID" value="NZ_BAAAEJ010000008.1"/>
</dbReference>
<protein>
    <recommendedName>
        <fullName evidence="2">histidine kinase</fullName>
        <ecNumber evidence="2">2.7.13.3</ecNumber>
    </recommendedName>
</protein>
<name>A0ABP3IB63_9CAUL</name>
<feature type="transmembrane region" description="Helical" evidence="8">
    <location>
        <begin position="75"/>
        <end position="96"/>
    </location>
</feature>
<feature type="domain" description="MHYT" evidence="9">
    <location>
        <begin position="5"/>
        <end position="193"/>
    </location>
</feature>